<keyword evidence="1" id="KW-1133">Transmembrane helix</keyword>
<comment type="caution">
    <text evidence="2">The sequence shown here is derived from an EMBL/GenBank/DDBJ whole genome shotgun (WGS) entry which is preliminary data.</text>
</comment>
<dbReference type="Proteomes" id="UP001589810">
    <property type="component" value="Unassembled WGS sequence"/>
</dbReference>
<feature type="transmembrane region" description="Helical" evidence="1">
    <location>
        <begin position="162"/>
        <end position="185"/>
    </location>
</feature>
<keyword evidence="1" id="KW-0812">Transmembrane</keyword>
<feature type="transmembrane region" description="Helical" evidence="1">
    <location>
        <begin position="26"/>
        <end position="46"/>
    </location>
</feature>
<dbReference type="RefSeq" id="WP_273934436.1">
    <property type="nucleotide sequence ID" value="NZ_CP097263.1"/>
</dbReference>
<feature type="transmembrane region" description="Helical" evidence="1">
    <location>
        <begin position="52"/>
        <end position="74"/>
    </location>
</feature>
<dbReference type="PANTHER" id="PTHR34989">
    <property type="entry name" value="PROTEIN HDED"/>
    <property type="match status" value="1"/>
</dbReference>
<evidence type="ECO:0000256" key="1">
    <source>
        <dbReference type="SAM" id="Phobius"/>
    </source>
</evidence>
<dbReference type="Pfam" id="PF03729">
    <property type="entry name" value="DUF308"/>
    <property type="match status" value="1"/>
</dbReference>
<dbReference type="InterPro" id="IPR052712">
    <property type="entry name" value="Acid_resist_chaperone_HdeD"/>
</dbReference>
<gene>
    <name evidence="2" type="ORF">ACFFH7_28625</name>
</gene>
<proteinExistence type="predicted"/>
<reference evidence="2 3" key="1">
    <citation type="submission" date="2024-09" db="EMBL/GenBank/DDBJ databases">
        <authorList>
            <person name="Sun Q."/>
            <person name="Mori K."/>
        </authorList>
    </citation>
    <scope>NUCLEOTIDE SEQUENCE [LARGE SCALE GENOMIC DNA]</scope>
    <source>
        <strain evidence="2 3">TBRC 1432</strain>
    </source>
</reference>
<feature type="transmembrane region" description="Helical" evidence="1">
    <location>
        <begin position="81"/>
        <end position="100"/>
    </location>
</feature>
<name>A0ABV6MYX2_9PSEU</name>
<evidence type="ECO:0000313" key="3">
    <source>
        <dbReference type="Proteomes" id="UP001589810"/>
    </source>
</evidence>
<dbReference type="PANTHER" id="PTHR34989:SF1">
    <property type="entry name" value="PROTEIN HDED"/>
    <property type="match status" value="1"/>
</dbReference>
<accession>A0ABV6MYX2</accession>
<dbReference type="EMBL" id="JBHLUD010000009">
    <property type="protein sequence ID" value="MFC0545508.1"/>
    <property type="molecule type" value="Genomic_DNA"/>
</dbReference>
<organism evidence="2 3">
    <name type="scientific">Kutzneria chonburiensis</name>
    <dbReference type="NCBI Taxonomy" id="1483604"/>
    <lineage>
        <taxon>Bacteria</taxon>
        <taxon>Bacillati</taxon>
        <taxon>Actinomycetota</taxon>
        <taxon>Actinomycetes</taxon>
        <taxon>Pseudonocardiales</taxon>
        <taxon>Pseudonocardiaceae</taxon>
        <taxon>Kutzneria</taxon>
    </lineage>
</organism>
<feature type="transmembrane region" description="Helical" evidence="1">
    <location>
        <begin position="106"/>
        <end position="130"/>
    </location>
</feature>
<keyword evidence="1" id="KW-0472">Membrane</keyword>
<keyword evidence="3" id="KW-1185">Reference proteome</keyword>
<sequence>MSTSRVAGRQHRQDHVRVVELMTRNWWLVALRGALAVIFGILTLAWPGLTLLALIFLWGFYALVDGISSIALGAAVRGHRWSNVLIGVVGILAGLVAIMLPGETAVVLLVIIAIWAIIAGVVQIAAGITLRRAMAHAWFLILTGGLTLVLGVVLLLNPGAGALALVTTIAIFALIWGISLILLGFRLRGLRTDSTVDAV</sequence>
<feature type="transmembrane region" description="Helical" evidence="1">
    <location>
        <begin position="137"/>
        <end position="156"/>
    </location>
</feature>
<evidence type="ECO:0000313" key="2">
    <source>
        <dbReference type="EMBL" id="MFC0545508.1"/>
    </source>
</evidence>
<protein>
    <submittedName>
        <fullName evidence="2">HdeD family acid-resistance protein</fullName>
    </submittedName>
</protein>
<dbReference type="InterPro" id="IPR005325">
    <property type="entry name" value="DUF308_memb"/>
</dbReference>